<dbReference type="Proteomes" id="UP000792457">
    <property type="component" value="Unassembled WGS sequence"/>
</dbReference>
<dbReference type="AlphaFoldDB" id="A0A8K0K1D1"/>
<name>A0A8K0K1D1_LADFU</name>
<feature type="compositionally biased region" description="Pro residues" evidence="1">
    <location>
        <begin position="224"/>
        <end position="243"/>
    </location>
</feature>
<feature type="domain" description="DH" evidence="2">
    <location>
        <begin position="556"/>
        <end position="741"/>
    </location>
</feature>
<dbReference type="CDD" id="cd01221">
    <property type="entry name" value="PH_ephexin"/>
    <property type="match status" value="1"/>
</dbReference>
<dbReference type="CDD" id="cd00160">
    <property type="entry name" value="RhoGEF"/>
    <property type="match status" value="1"/>
</dbReference>
<dbReference type="InterPro" id="IPR036028">
    <property type="entry name" value="SH3-like_dom_sf"/>
</dbReference>
<feature type="compositionally biased region" description="Low complexity" evidence="1">
    <location>
        <begin position="408"/>
        <end position="424"/>
    </location>
</feature>
<feature type="compositionally biased region" description="Polar residues" evidence="1">
    <location>
        <begin position="329"/>
        <end position="340"/>
    </location>
</feature>
<sequence length="960" mass="107720">MEGTWTVCIASSSYLYVGVDNNENKRNKRPPPPPPPRRRIFRKDFVYLRSTYACGVGKEMQVVSTFLYPEGKEALEVETEQHHYETLYEMVGEAAHMDSSPVVEPEVIPTQRQHALPYENLSDEEYSDSFDSDVTAEFDDQVPTKELPSIPSELPKSAQSFGDVPVPGANANGITKKMAKVAGKKMQELRKNWTMRKHDISRSLKQMSKRRPSEVTVPGMTSHPQPPLPPTPDSEAPALPPPRTTSVPKELPCVSMPTSMDPPPLNKSVSSGNLTGRKYWSFKSRFGRRQSSSTTSLQNCSSPSSSPSSSTFYLTEAVNVDTGLKENTGDNQKQRQSVSPENRILDGPSRLSNPAEEKKPKEERQRVSVGAGKPPVNRRLSVRPQGPPPPPPNTSQNGATKSLNLPYASPSSASSSSSSSSPYAFTSPTTSWYIDVDLLNSGMLDHTNNGRITESSDSSSSTVASLEGSVIHGQFTDEPLYQFYAASVAEKVTRDLSEDFDSDGYEEIRDLKCQMQQRPKAMDLVHHKEGCRTLWCQIPEVLASGLLDKFNSHQKKIQEAKFEVITSEASYLKSLDILYSHFLEAQVFKDENLLSKADRNTLFSNVLPVKQCSEKFLADLERCWQEDILLQEICEIIYHHAEKYFGVYVRYCSNQVHLDRALHRLKKSSQFLEALSSLEAHPICQSLSLHSFLMLPMQRVTRLPLLVDAILRRMPSTDPHYEICQVALATLNKVVQDCNEGARQAERLEEMRELCQQLDFREVGSPSLLSGGRWLVRKGELIHLFCRDDFSPHSNTSSSANPTTAPSPSISTSKLTFGRRMTKHLVFLFLFTDLLVITKKKSENQYLVLDYCPRNLVEVVAEGKGNIHQLPPKYAGEAGRNIFLLSMLQNHDGKTIEMESEKERWLQVFTPASSNNPDEQVYEEWDCPQVAAIHHYVAQQPDELSLDPSDVVNVLRKLSD</sequence>
<dbReference type="Gene3D" id="2.30.30.40">
    <property type="entry name" value="SH3 Domains"/>
    <property type="match status" value="1"/>
</dbReference>
<dbReference type="InterPro" id="IPR011993">
    <property type="entry name" value="PH-like_dom_sf"/>
</dbReference>
<feature type="non-terminal residue" evidence="3">
    <location>
        <position position="960"/>
    </location>
</feature>
<dbReference type="SUPFAM" id="SSF50044">
    <property type="entry name" value="SH3-domain"/>
    <property type="match status" value="1"/>
</dbReference>
<evidence type="ECO:0000259" key="2">
    <source>
        <dbReference type="PROSITE" id="PS50010"/>
    </source>
</evidence>
<feature type="compositionally biased region" description="Polar residues" evidence="1">
    <location>
        <begin position="394"/>
        <end position="403"/>
    </location>
</feature>
<evidence type="ECO:0000313" key="3">
    <source>
        <dbReference type="EMBL" id="KAG8225869.1"/>
    </source>
</evidence>
<dbReference type="InterPro" id="IPR000219">
    <property type="entry name" value="DH_dom"/>
</dbReference>
<dbReference type="SUPFAM" id="SSF50729">
    <property type="entry name" value="PH domain-like"/>
    <property type="match status" value="1"/>
</dbReference>
<reference evidence="3" key="2">
    <citation type="submission" date="2017-10" db="EMBL/GenBank/DDBJ databases">
        <title>Ladona fulva Genome sequencing and assembly.</title>
        <authorList>
            <person name="Murali S."/>
            <person name="Richards S."/>
            <person name="Bandaranaike D."/>
            <person name="Bellair M."/>
            <person name="Blankenburg K."/>
            <person name="Chao H."/>
            <person name="Dinh H."/>
            <person name="Doddapaneni H."/>
            <person name="Dugan-Rocha S."/>
            <person name="Elkadiri S."/>
            <person name="Gnanaolivu R."/>
            <person name="Hernandez B."/>
            <person name="Skinner E."/>
            <person name="Javaid M."/>
            <person name="Lee S."/>
            <person name="Li M."/>
            <person name="Ming W."/>
            <person name="Munidasa M."/>
            <person name="Muniz J."/>
            <person name="Nguyen L."/>
            <person name="Hughes D."/>
            <person name="Osuji N."/>
            <person name="Pu L.-L."/>
            <person name="Puazo M."/>
            <person name="Qu C."/>
            <person name="Quiroz J."/>
            <person name="Raj R."/>
            <person name="Weissenberger G."/>
            <person name="Xin Y."/>
            <person name="Zou X."/>
            <person name="Han Y."/>
            <person name="Worley K."/>
            <person name="Muzny D."/>
            <person name="Gibbs R."/>
        </authorList>
    </citation>
    <scope>NUCLEOTIDE SEQUENCE</scope>
    <source>
        <strain evidence="3">Sampled in the wild</strain>
    </source>
</reference>
<dbReference type="Gene3D" id="1.20.900.10">
    <property type="entry name" value="Dbl homology (DH) domain"/>
    <property type="match status" value="1"/>
</dbReference>
<dbReference type="Gene3D" id="2.30.29.30">
    <property type="entry name" value="Pleckstrin-homology domain (PH domain)/Phosphotyrosine-binding domain (PTB)"/>
    <property type="match status" value="1"/>
</dbReference>
<protein>
    <recommendedName>
        <fullName evidence="2">DH domain-containing protein</fullName>
    </recommendedName>
</protein>
<evidence type="ECO:0000313" key="4">
    <source>
        <dbReference type="Proteomes" id="UP000792457"/>
    </source>
</evidence>
<keyword evidence="4" id="KW-1185">Reference proteome</keyword>
<evidence type="ECO:0000256" key="1">
    <source>
        <dbReference type="SAM" id="MobiDB-lite"/>
    </source>
</evidence>
<dbReference type="SUPFAM" id="SSF48065">
    <property type="entry name" value="DBL homology domain (DH-domain)"/>
    <property type="match status" value="1"/>
</dbReference>
<dbReference type="InterPro" id="IPR035899">
    <property type="entry name" value="DBL_dom_sf"/>
</dbReference>
<dbReference type="PROSITE" id="PS50010">
    <property type="entry name" value="DH_2"/>
    <property type="match status" value="1"/>
</dbReference>
<feature type="region of interest" description="Disordered" evidence="1">
    <location>
        <begin position="200"/>
        <end position="424"/>
    </location>
</feature>
<dbReference type="InterPro" id="IPR047271">
    <property type="entry name" value="Ephexin-like"/>
</dbReference>
<dbReference type="Pfam" id="PF00621">
    <property type="entry name" value="RhoGEF"/>
    <property type="match status" value="1"/>
</dbReference>
<dbReference type="PANTHER" id="PTHR12845:SF5">
    <property type="entry name" value="EPHEXIN, ISOFORM D"/>
    <property type="match status" value="1"/>
</dbReference>
<feature type="compositionally biased region" description="Basic and acidic residues" evidence="1">
    <location>
        <begin position="355"/>
        <end position="366"/>
    </location>
</feature>
<proteinExistence type="predicted"/>
<dbReference type="InterPro" id="IPR047270">
    <property type="entry name" value="PH_ephexin"/>
</dbReference>
<dbReference type="PANTHER" id="PTHR12845">
    <property type="entry name" value="GUANINE NUCLEOTIDE EXCHANGE FACTOR"/>
    <property type="match status" value="1"/>
</dbReference>
<accession>A0A8K0K1D1</accession>
<dbReference type="EMBL" id="KZ308255">
    <property type="protein sequence ID" value="KAG8225869.1"/>
    <property type="molecule type" value="Genomic_DNA"/>
</dbReference>
<gene>
    <name evidence="3" type="ORF">J437_LFUL004799</name>
</gene>
<organism evidence="3 4">
    <name type="scientific">Ladona fulva</name>
    <name type="common">Scarce chaser dragonfly</name>
    <name type="synonym">Libellula fulva</name>
    <dbReference type="NCBI Taxonomy" id="123851"/>
    <lineage>
        <taxon>Eukaryota</taxon>
        <taxon>Metazoa</taxon>
        <taxon>Ecdysozoa</taxon>
        <taxon>Arthropoda</taxon>
        <taxon>Hexapoda</taxon>
        <taxon>Insecta</taxon>
        <taxon>Pterygota</taxon>
        <taxon>Palaeoptera</taxon>
        <taxon>Odonata</taxon>
        <taxon>Epiprocta</taxon>
        <taxon>Anisoptera</taxon>
        <taxon>Libelluloidea</taxon>
        <taxon>Libellulidae</taxon>
        <taxon>Ladona</taxon>
    </lineage>
</organism>
<comment type="caution">
    <text evidence="3">The sequence shown here is derived from an EMBL/GenBank/DDBJ whole genome shotgun (WGS) entry which is preliminary data.</text>
</comment>
<dbReference type="SMART" id="SM00325">
    <property type="entry name" value="RhoGEF"/>
    <property type="match status" value="1"/>
</dbReference>
<feature type="region of interest" description="Disordered" evidence="1">
    <location>
        <begin position="792"/>
        <end position="813"/>
    </location>
</feature>
<dbReference type="GO" id="GO:0005085">
    <property type="term" value="F:guanyl-nucleotide exchange factor activity"/>
    <property type="evidence" value="ECO:0007669"/>
    <property type="project" value="InterPro"/>
</dbReference>
<reference evidence="3" key="1">
    <citation type="submission" date="2013-04" db="EMBL/GenBank/DDBJ databases">
        <authorList>
            <person name="Qu J."/>
            <person name="Murali S.C."/>
            <person name="Bandaranaike D."/>
            <person name="Bellair M."/>
            <person name="Blankenburg K."/>
            <person name="Chao H."/>
            <person name="Dinh H."/>
            <person name="Doddapaneni H."/>
            <person name="Downs B."/>
            <person name="Dugan-Rocha S."/>
            <person name="Elkadiri S."/>
            <person name="Gnanaolivu R.D."/>
            <person name="Hernandez B."/>
            <person name="Javaid M."/>
            <person name="Jayaseelan J.C."/>
            <person name="Lee S."/>
            <person name="Li M."/>
            <person name="Ming W."/>
            <person name="Munidasa M."/>
            <person name="Muniz J."/>
            <person name="Nguyen L."/>
            <person name="Ongeri F."/>
            <person name="Osuji N."/>
            <person name="Pu L.-L."/>
            <person name="Puazo M."/>
            <person name="Qu C."/>
            <person name="Quiroz J."/>
            <person name="Raj R."/>
            <person name="Weissenberger G."/>
            <person name="Xin Y."/>
            <person name="Zou X."/>
            <person name="Han Y."/>
            <person name="Richards S."/>
            <person name="Worley K."/>
            <person name="Muzny D."/>
            <person name="Gibbs R."/>
        </authorList>
    </citation>
    <scope>NUCLEOTIDE SEQUENCE</scope>
    <source>
        <strain evidence="3">Sampled in the wild</strain>
    </source>
</reference>
<dbReference type="OrthoDB" id="27593at2759"/>
<feature type="compositionally biased region" description="Low complexity" evidence="1">
    <location>
        <begin position="291"/>
        <end position="311"/>
    </location>
</feature>